<gene>
    <name evidence="1" type="ORF">E3O06_00095</name>
</gene>
<dbReference type="RefSeq" id="WP_134501020.1">
    <property type="nucleotide sequence ID" value="NZ_SOEY01000001.1"/>
</dbReference>
<name>A0A4R8V886_9MICO</name>
<sequence length="154" mass="17767">MQIQRSTIDPILRQFFDHELAGKAGLSRSRIEVVERRLRECLEAEAERILVTGDLEILAAERQFMQDGEVARTMHADDLVFILLLFVCDPWLRDDPVQRATQLRLAEYLTGHLLVARLVDREQVGCPLIDIRVAIDTEKVLRRSRAAVPKRRPQ</sequence>
<protein>
    <submittedName>
        <fullName evidence="1">Uncharacterized protein</fullName>
    </submittedName>
</protein>
<dbReference type="AlphaFoldDB" id="A0A4R8V886"/>
<organism evidence="1 2">
    <name type="scientific">Cryobacterium glaciale</name>
    <dbReference type="NCBI Taxonomy" id="1259145"/>
    <lineage>
        <taxon>Bacteria</taxon>
        <taxon>Bacillati</taxon>
        <taxon>Actinomycetota</taxon>
        <taxon>Actinomycetes</taxon>
        <taxon>Micrococcales</taxon>
        <taxon>Microbacteriaceae</taxon>
        <taxon>Cryobacterium</taxon>
    </lineage>
</organism>
<proteinExistence type="predicted"/>
<evidence type="ECO:0000313" key="1">
    <source>
        <dbReference type="EMBL" id="TFB77918.1"/>
    </source>
</evidence>
<comment type="caution">
    <text evidence="1">The sequence shown here is derived from an EMBL/GenBank/DDBJ whole genome shotgun (WGS) entry which is preliminary data.</text>
</comment>
<accession>A0A4R8V886</accession>
<dbReference type="EMBL" id="SOEY01000001">
    <property type="protein sequence ID" value="TFB77918.1"/>
    <property type="molecule type" value="Genomic_DNA"/>
</dbReference>
<reference evidence="1 2" key="1">
    <citation type="submission" date="2019-03" db="EMBL/GenBank/DDBJ databases">
        <title>Genomics of glacier-inhabiting Cryobacterium strains.</title>
        <authorList>
            <person name="Liu Q."/>
            <person name="Xin Y.-H."/>
        </authorList>
    </citation>
    <scope>NUCLEOTIDE SEQUENCE [LARGE SCALE GENOMIC DNA]</scope>
    <source>
        <strain evidence="1 2">HLT2-23</strain>
    </source>
</reference>
<keyword evidence="2" id="KW-1185">Reference proteome</keyword>
<evidence type="ECO:0000313" key="2">
    <source>
        <dbReference type="Proteomes" id="UP000298173"/>
    </source>
</evidence>
<dbReference type="Proteomes" id="UP000298173">
    <property type="component" value="Unassembled WGS sequence"/>
</dbReference>
<dbReference type="OrthoDB" id="3746081at2"/>